<keyword evidence="5" id="KW-0408">Iron</keyword>
<evidence type="ECO:0000256" key="7">
    <source>
        <dbReference type="SAM" id="MobiDB-lite"/>
    </source>
</evidence>
<dbReference type="EMBL" id="WTVR01000008">
    <property type="protein sequence ID" value="NMF87921.1"/>
    <property type="molecule type" value="Genomic_DNA"/>
</dbReference>
<evidence type="ECO:0000256" key="4">
    <source>
        <dbReference type="ARBA" id="ARBA00022737"/>
    </source>
</evidence>
<protein>
    <submittedName>
        <fullName evidence="9">Hydrogenase 2 operon protein HybA</fullName>
    </submittedName>
</protein>
<keyword evidence="3" id="KW-0479">Metal-binding</keyword>
<comment type="subcellular location">
    <subcellularLocation>
        <location evidence="1">Cell envelope</location>
    </subcellularLocation>
</comment>
<evidence type="ECO:0000256" key="5">
    <source>
        <dbReference type="ARBA" id="ARBA00023004"/>
    </source>
</evidence>
<accession>A0ABX1ML33</accession>
<feature type="domain" description="4Fe-4S ferredoxin-type" evidence="8">
    <location>
        <begin position="107"/>
        <end position="138"/>
    </location>
</feature>
<organism evidence="9 10">
    <name type="scientific">Aromatoleum petrolei</name>
    <dbReference type="NCBI Taxonomy" id="76116"/>
    <lineage>
        <taxon>Bacteria</taxon>
        <taxon>Pseudomonadati</taxon>
        <taxon>Pseudomonadota</taxon>
        <taxon>Betaproteobacteria</taxon>
        <taxon>Rhodocyclales</taxon>
        <taxon>Rhodocyclaceae</taxon>
        <taxon>Aromatoleum</taxon>
    </lineage>
</organism>
<dbReference type="Pfam" id="PF13247">
    <property type="entry name" value="Fer4_11"/>
    <property type="match status" value="1"/>
</dbReference>
<dbReference type="InterPro" id="IPR017896">
    <property type="entry name" value="4Fe4S_Fe-S-bd"/>
</dbReference>
<proteinExistence type="predicted"/>
<evidence type="ECO:0000256" key="2">
    <source>
        <dbReference type="ARBA" id="ARBA00022485"/>
    </source>
</evidence>
<dbReference type="RefSeq" id="WP_169205359.1">
    <property type="nucleotide sequence ID" value="NZ_CP059560.1"/>
</dbReference>
<dbReference type="PROSITE" id="PS51379">
    <property type="entry name" value="4FE4S_FER_2"/>
    <property type="match status" value="3"/>
</dbReference>
<dbReference type="CDD" id="cd10561">
    <property type="entry name" value="HybA_like"/>
    <property type="match status" value="1"/>
</dbReference>
<feature type="domain" description="4Fe-4S ferredoxin-type" evidence="8">
    <location>
        <begin position="140"/>
        <end position="169"/>
    </location>
</feature>
<dbReference type="PANTHER" id="PTHR43545:SF1">
    <property type="entry name" value="HYDROGENASE-2 OPERON PROTEIN HYBA"/>
    <property type="match status" value="1"/>
</dbReference>
<dbReference type="InterPro" id="IPR051555">
    <property type="entry name" value="FDH_Electron_Transfer_Unit"/>
</dbReference>
<evidence type="ECO:0000256" key="6">
    <source>
        <dbReference type="ARBA" id="ARBA00023014"/>
    </source>
</evidence>
<evidence type="ECO:0000256" key="3">
    <source>
        <dbReference type="ARBA" id="ARBA00022723"/>
    </source>
</evidence>
<reference evidence="9 10" key="1">
    <citation type="submission" date="2019-12" db="EMBL/GenBank/DDBJ databases">
        <title>Comparative genomics gives insights into the taxonomy of the Azoarcus-Aromatoleum group and reveals separate origins of nif in the plant-associated Azoarcus and non-plant-associated Aromatoleum sub-groups.</title>
        <authorList>
            <person name="Lafos M."/>
            <person name="Maluk M."/>
            <person name="Batista M."/>
            <person name="Junghare M."/>
            <person name="Carmona M."/>
            <person name="Faoro H."/>
            <person name="Cruz L.M."/>
            <person name="Battistoni F."/>
            <person name="De Souza E."/>
            <person name="Pedrosa F."/>
            <person name="Chen W.-M."/>
            <person name="Poole P.S."/>
            <person name="Dixon R.A."/>
            <person name="James E.K."/>
        </authorList>
    </citation>
    <scope>NUCLEOTIDE SEQUENCE [LARGE SCALE GENOMIC DNA]</scope>
    <source>
        <strain evidence="9 10">ToN1</strain>
    </source>
</reference>
<dbReference type="Gene3D" id="3.30.70.20">
    <property type="match status" value="2"/>
</dbReference>
<evidence type="ECO:0000256" key="1">
    <source>
        <dbReference type="ARBA" id="ARBA00004196"/>
    </source>
</evidence>
<sequence length="335" mass="35554">MSSRRDFLRCALAGGAAVAGAAASPAVQARGNAEISPDAVGLLFDATLCIGCKACVAACKTANNLPVDINTTPDSPWDVPLDTTARTFNVIKVYKDGKATLKDTEQGGYAFMKSSCLHCVDPSCVSACPVSAMLKDPVTGIVSYDKDACIGCRYCVAACPFGIPKYDYDSPTGAIGKCQLCRHRMKDGHYAACAEVCPTGATLYGKVSDLKVEAQRRLALKPGETTVYPRGNLTTGDQPSWEGAVPAYVQHVYGEKEVGGTQMMKLAAVPFDKLGHKPLPERSFSSRSETLQHTLYGGLALPVVALGVMTFLAKRNMPKDDDSTGQHSDKREGGQ</sequence>
<dbReference type="PROSITE" id="PS00198">
    <property type="entry name" value="4FE4S_FER_1"/>
    <property type="match status" value="1"/>
</dbReference>
<keyword evidence="2" id="KW-0004">4Fe-4S</keyword>
<feature type="domain" description="4Fe-4S ferredoxin-type" evidence="8">
    <location>
        <begin position="40"/>
        <end position="70"/>
    </location>
</feature>
<keyword evidence="6" id="KW-0411">Iron-sulfur</keyword>
<feature type="region of interest" description="Disordered" evidence="7">
    <location>
        <begin position="316"/>
        <end position="335"/>
    </location>
</feature>
<evidence type="ECO:0000259" key="8">
    <source>
        <dbReference type="PROSITE" id="PS51379"/>
    </source>
</evidence>
<evidence type="ECO:0000313" key="10">
    <source>
        <dbReference type="Proteomes" id="UP000652074"/>
    </source>
</evidence>
<dbReference type="InterPro" id="IPR006311">
    <property type="entry name" value="TAT_signal"/>
</dbReference>
<dbReference type="SUPFAM" id="SSF54862">
    <property type="entry name" value="4Fe-4S ferredoxins"/>
    <property type="match status" value="1"/>
</dbReference>
<comment type="caution">
    <text evidence="9">The sequence shown here is derived from an EMBL/GenBank/DDBJ whole genome shotgun (WGS) entry which is preliminary data.</text>
</comment>
<dbReference type="PROSITE" id="PS51318">
    <property type="entry name" value="TAT"/>
    <property type="match status" value="1"/>
</dbReference>
<evidence type="ECO:0000313" key="9">
    <source>
        <dbReference type="EMBL" id="NMF87921.1"/>
    </source>
</evidence>
<dbReference type="NCBIfam" id="NF008134">
    <property type="entry name" value="PRK10882.1"/>
    <property type="match status" value="1"/>
</dbReference>
<gene>
    <name evidence="9" type="primary">hybA</name>
    <name evidence="9" type="ORF">GPA26_05445</name>
</gene>
<keyword evidence="4" id="KW-0677">Repeat</keyword>
<dbReference type="Proteomes" id="UP000652074">
    <property type="component" value="Unassembled WGS sequence"/>
</dbReference>
<dbReference type="PANTHER" id="PTHR43545">
    <property type="entry name" value="FORMATE DEHYDROGENASE, NITRATE-INDUCIBLE, IRON-SULFUR SUBUNIT"/>
    <property type="match status" value="1"/>
</dbReference>
<dbReference type="InterPro" id="IPR017900">
    <property type="entry name" value="4Fe4S_Fe_S_CS"/>
</dbReference>
<keyword evidence="10" id="KW-1185">Reference proteome</keyword>
<feature type="compositionally biased region" description="Basic and acidic residues" evidence="7">
    <location>
        <begin position="317"/>
        <end position="335"/>
    </location>
</feature>
<name>A0ABX1ML33_9RHOO</name>
<dbReference type="Pfam" id="PF00037">
    <property type="entry name" value="Fer4"/>
    <property type="match status" value="1"/>
</dbReference>